<name>A0AA88HJQ8_ARTSF</name>
<evidence type="ECO:0000313" key="2">
    <source>
        <dbReference type="EMBL" id="KAK2710328.1"/>
    </source>
</evidence>
<gene>
    <name evidence="2" type="ORF">QYM36_013847</name>
</gene>
<dbReference type="AlphaFoldDB" id="A0AA88HJQ8"/>
<keyword evidence="3" id="KW-1185">Reference proteome</keyword>
<proteinExistence type="predicted"/>
<organism evidence="2 3">
    <name type="scientific">Artemia franciscana</name>
    <name type="common">Brine shrimp</name>
    <name type="synonym">Artemia sanfranciscana</name>
    <dbReference type="NCBI Taxonomy" id="6661"/>
    <lineage>
        <taxon>Eukaryota</taxon>
        <taxon>Metazoa</taxon>
        <taxon>Ecdysozoa</taxon>
        <taxon>Arthropoda</taxon>
        <taxon>Crustacea</taxon>
        <taxon>Branchiopoda</taxon>
        <taxon>Anostraca</taxon>
        <taxon>Artemiidae</taxon>
        <taxon>Artemia</taxon>
    </lineage>
</organism>
<protein>
    <submittedName>
        <fullName evidence="2">Uncharacterized protein</fullName>
    </submittedName>
</protein>
<evidence type="ECO:0000313" key="3">
    <source>
        <dbReference type="Proteomes" id="UP001187531"/>
    </source>
</evidence>
<feature type="signal peptide" evidence="1">
    <location>
        <begin position="1"/>
        <end position="15"/>
    </location>
</feature>
<dbReference type="EMBL" id="JAVRJZ010000017">
    <property type="protein sequence ID" value="KAK2710329.1"/>
    <property type="molecule type" value="Genomic_DNA"/>
</dbReference>
<comment type="caution">
    <text evidence="2">The sequence shown here is derived from an EMBL/GenBank/DDBJ whole genome shotgun (WGS) entry which is preliminary data.</text>
</comment>
<keyword evidence="1" id="KW-0732">Signal</keyword>
<accession>A0AA88HJQ8</accession>
<feature type="chain" id="PRO_5041851722" evidence="1">
    <location>
        <begin position="16"/>
        <end position="149"/>
    </location>
</feature>
<dbReference type="EMBL" id="JAVRJZ010000017">
    <property type="protein sequence ID" value="KAK2710328.1"/>
    <property type="molecule type" value="Genomic_DNA"/>
</dbReference>
<dbReference type="Proteomes" id="UP001187531">
    <property type="component" value="Unassembled WGS sequence"/>
</dbReference>
<sequence>MGVLIITLLMTICLANCFSQTPHLRINRQFGTHVDSENPYLNYVSYDTFGGSTPEMKYQPIINRIGSRSERIDFIRYLKHILSDDEAPESSKENPLQSYENLKKSKFFTPSRVDRGEFANPPGKRQIRFYQCYFNPISCFRKRSTRSGY</sequence>
<reference evidence="2" key="1">
    <citation type="submission" date="2023-07" db="EMBL/GenBank/DDBJ databases">
        <title>Chromosome-level genome assembly of Artemia franciscana.</title>
        <authorList>
            <person name="Jo E."/>
        </authorList>
    </citation>
    <scope>NUCLEOTIDE SEQUENCE</scope>
    <source>
        <tissue evidence="2">Whole body</tissue>
    </source>
</reference>
<evidence type="ECO:0000256" key="1">
    <source>
        <dbReference type="SAM" id="SignalP"/>
    </source>
</evidence>